<proteinExistence type="predicted"/>
<reference evidence="1" key="1">
    <citation type="submission" date="2022-07" db="EMBL/GenBank/DDBJ databases">
        <title>Taxonomy of Aspergillus series Nigri: significant species reduction supported by multi-species coalescent approaches.</title>
        <authorList>
            <person name="Bian C."/>
            <person name="Kusuya Y."/>
            <person name="Sklenar F."/>
            <person name="D'hooge E."/>
            <person name="Yaguchi T."/>
            <person name="Takahashi H."/>
            <person name="Hubka V."/>
        </authorList>
    </citation>
    <scope>NUCLEOTIDE SEQUENCE</scope>
    <source>
        <strain evidence="1">CBS 733.88</strain>
    </source>
</reference>
<dbReference type="Proteomes" id="UP001143548">
    <property type="component" value="Unassembled WGS sequence"/>
</dbReference>
<sequence>MGNIFEKSTCTLAAVDALENEDGEDKGLFLARPLNPLAVEMSVPLTKTPAERVISRVPAFKGYPCVWKFKWLTENTGGSMSDIHSDSKQVDTVVSRNRLVLRPRILSSYYKMDRSAWAHRGWVMQERWLSRRMIYFTKDKVYWDCLKISDDEEHAESLGSPPRALGHAATGDGEKRRRAWEFIVREYSNTILTYNRDKLAALMGLTKSFTTRFNCENYAGIDGDTTGFGLLWHAKDTFLDKYSDFHAPSWTWAAYNGTVTYYGSTCGNTPYALASRIKYNMDLSCPRRNDRNHCNDSPCLSGLLSLKAPFGTTYTSGKRLYGEPTLQQNSDLLPILGESVYRETKPIPRYTERGQMKDPLRTFSLPEHTEILVDENGRYAGWFIRDTIPTTTPNPTINWEDRFVPLHFVAICLCGKQNKQGAQRILGSFDSRNEICIDIILLEPARKNRSYSRIGRGRLILMAWPDHGIRPAEIDIV</sequence>
<protein>
    <recommendedName>
        <fullName evidence="3">Heterokaryon incompatibility domain-containing protein</fullName>
    </recommendedName>
</protein>
<organism evidence="1 2">
    <name type="scientific">Aspergillus brasiliensis</name>
    <dbReference type="NCBI Taxonomy" id="319629"/>
    <lineage>
        <taxon>Eukaryota</taxon>
        <taxon>Fungi</taxon>
        <taxon>Dikarya</taxon>
        <taxon>Ascomycota</taxon>
        <taxon>Pezizomycotina</taxon>
        <taxon>Eurotiomycetes</taxon>
        <taxon>Eurotiomycetidae</taxon>
        <taxon>Eurotiales</taxon>
        <taxon>Aspergillaceae</taxon>
        <taxon>Aspergillus</taxon>
        <taxon>Aspergillus subgen. Circumdati</taxon>
    </lineage>
</organism>
<dbReference type="PANTHER" id="PTHR33112:SF10">
    <property type="entry name" value="TOL"/>
    <property type="match status" value="1"/>
</dbReference>
<gene>
    <name evidence="1" type="ORF">AbraCBS73388_004888</name>
</gene>
<dbReference type="PANTHER" id="PTHR33112">
    <property type="entry name" value="DOMAIN PROTEIN, PUTATIVE-RELATED"/>
    <property type="match status" value="1"/>
</dbReference>
<accession>A0A9W5YPS3</accession>
<evidence type="ECO:0000313" key="1">
    <source>
        <dbReference type="EMBL" id="GKZ19827.1"/>
    </source>
</evidence>
<name>A0A9W5YPS3_9EURO</name>
<evidence type="ECO:0008006" key="3">
    <source>
        <dbReference type="Google" id="ProtNLM"/>
    </source>
</evidence>
<evidence type="ECO:0000313" key="2">
    <source>
        <dbReference type="Proteomes" id="UP001143548"/>
    </source>
</evidence>
<comment type="caution">
    <text evidence="1">The sequence shown here is derived from an EMBL/GenBank/DDBJ whole genome shotgun (WGS) entry which is preliminary data.</text>
</comment>
<dbReference type="EMBL" id="BROQ01000023">
    <property type="protein sequence ID" value="GKZ19827.1"/>
    <property type="molecule type" value="Genomic_DNA"/>
</dbReference>
<dbReference type="AlphaFoldDB" id="A0A9W5YPS3"/>